<dbReference type="InterPro" id="IPR011991">
    <property type="entry name" value="ArsR-like_HTH"/>
</dbReference>
<dbReference type="CDD" id="cd00090">
    <property type="entry name" value="HTH_ARSR"/>
    <property type="match status" value="1"/>
</dbReference>
<dbReference type="InterPro" id="IPR023485">
    <property type="entry name" value="Ptyr_pPase"/>
</dbReference>
<comment type="caution">
    <text evidence="3">The sequence shown here is derived from an EMBL/GenBank/DDBJ whole genome shotgun (WGS) entry which is preliminary data.</text>
</comment>
<protein>
    <submittedName>
        <fullName evidence="3">ArsR family transcriptional regulator</fullName>
    </submittedName>
</protein>
<dbReference type="PANTHER" id="PTHR43428">
    <property type="entry name" value="ARSENATE REDUCTASE"/>
    <property type="match status" value="1"/>
</dbReference>
<dbReference type="SMART" id="SM00418">
    <property type="entry name" value="HTH_ARSR"/>
    <property type="match status" value="1"/>
</dbReference>
<dbReference type="EMBL" id="JASCTH010000009">
    <property type="protein sequence ID" value="MDI6099998.1"/>
    <property type="molecule type" value="Genomic_DNA"/>
</dbReference>
<keyword evidence="4" id="KW-1185">Reference proteome</keyword>
<proteinExistence type="predicted"/>
<gene>
    <name evidence="3" type="ORF">QLQ12_15460</name>
</gene>
<dbReference type="Pfam" id="PF01022">
    <property type="entry name" value="HTH_5"/>
    <property type="match status" value="1"/>
</dbReference>
<dbReference type="Pfam" id="PF01451">
    <property type="entry name" value="LMWPc"/>
    <property type="match status" value="1"/>
</dbReference>
<dbReference type="PANTHER" id="PTHR43428:SF1">
    <property type="entry name" value="ARSENATE REDUCTASE"/>
    <property type="match status" value="1"/>
</dbReference>
<dbReference type="Gene3D" id="3.40.50.2300">
    <property type="match status" value="1"/>
</dbReference>
<evidence type="ECO:0000313" key="4">
    <source>
        <dbReference type="Proteomes" id="UP001241758"/>
    </source>
</evidence>
<keyword evidence="1" id="KW-0059">Arsenical resistance</keyword>
<dbReference type="RefSeq" id="WP_282760535.1">
    <property type="nucleotide sequence ID" value="NZ_JASCTH010000009.1"/>
</dbReference>
<reference evidence="3 4" key="1">
    <citation type="submission" date="2023-05" db="EMBL/GenBank/DDBJ databases">
        <title>Actinoplanes sp. NEAU-A12 genome sequencing.</title>
        <authorList>
            <person name="Wang Z.-S."/>
        </authorList>
    </citation>
    <scope>NUCLEOTIDE SEQUENCE [LARGE SCALE GENOMIC DNA]</scope>
    <source>
        <strain evidence="3 4">NEAU-A12</strain>
    </source>
</reference>
<dbReference type="InterPro" id="IPR036390">
    <property type="entry name" value="WH_DNA-bd_sf"/>
</dbReference>
<organism evidence="3 4">
    <name type="scientific">Actinoplanes sandaracinus</name>
    <dbReference type="NCBI Taxonomy" id="3045177"/>
    <lineage>
        <taxon>Bacteria</taxon>
        <taxon>Bacillati</taxon>
        <taxon>Actinomycetota</taxon>
        <taxon>Actinomycetes</taxon>
        <taxon>Micromonosporales</taxon>
        <taxon>Micromonosporaceae</taxon>
        <taxon>Actinoplanes</taxon>
    </lineage>
</organism>
<evidence type="ECO:0000313" key="3">
    <source>
        <dbReference type="EMBL" id="MDI6099998.1"/>
    </source>
</evidence>
<dbReference type="Proteomes" id="UP001241758">
    <property type="component" value="Unassembled WGS sequence"/>
</dbReference>
<sequence length="255" mass="28232">MGPPGHPAPPFVRLAAHPLRWQLLTALAHSDLRVRELVSLLGQPQNLVSYHLRLLRDGGLVTATRSSFDGRDSYYHLDLDRCAHALAGTGTALHPALRWDSTPPASPVHQPRTVLFVCTGNSARSPIAEAQLRRYTAGHVQVTSAGSRPRPQLHRHAVRALHDHFGVDVAGRHPRHLDTLTGRRFDYVITLCDKAREVCPDFGNPAGRRHWSIPDPAALGTRDDYPAFLRIAADIDTRVRHLLPVLATEPQETKP</sequence>
<dbReference type="SMART" id="SM00226">
    <property type="entry name" value="LMWPc"/>
    <property type="match status" value="1"/>
</dbReference>
<evidence type="ECO:0000256" key="1">
    <source>
        <dbReference type="ARBA" id="ARBA00022849"/>
    </source>
</evidence>
<dbReference type="PROSITE" id="PS50987">
    <property type="entry name" value="HTH_ARSR_2"/>
    <property type="match status" value="1"/>
</dbReference>
<dbReference type="InterPro" id="IPR001845">
    <property type="entry name" value="HTH_ArsR_DNA-bd_dom"/>
</dbReference>
<accession>A0ABT6WJU1</accession>
<dbReference type="Gene3D" id="1.10.10.10">
    <property type="entry name" value="Winged helix-like DNA-binding domain superfamily/Winged helix DNA-binding domain"/>
    <property type="match status" value="1"/>
</dbReference>
<dbReference type="InterPro" id="IPR036388">
    <property type="entry name" value="WH-like_DNA-bd_sf"/>
</dbReference>
<dbReference type="CDD" id="cd16345">
    <property type="entry name" value="LMWP_ArsC"/>
    <property type="match status" value="1"/>
</dbReference>
<feature type="domain" description="HTH arsR-type" evidence="2">
    <location>
        <begin position="1"/>
        <end position="100"/>
    </location>
</feature>
<dbReference type="SUPFAM" id="SSF46785">
    <property type="entry name" value="Winged helix' DNA-binding domain"/>
    <property type="match status" value="1"/>
</dbReference>
<dbReference type="InterPro" id="IPR036196">
    <property type="entry name" value="Ptyr_pPase_sf"/>
</dbReference>
<name>A0ABT6WJU1_9ACTN</name>
<dbReference type="SUPFAM" id="SSF52788">
    <property type="entry name" value="Phosphotyrosine protein phosphatases I"/>
    <property type="match status" value="1"/>
</dbReference>
<evidence type="ECO:0000259" key="2">
    <source>
        <dbReference type="PROSITE" id="PS50987"/>
    </source>
</evidence>